<dbReference type="RefSeq" id="WP_168817455.1">
    <property type="nucleotide sequence ID" value="NZ_CP051217.1"/>
</dbReference>
<organism evidence="2 3">
    <name type="scientific">Parasphingorhabdus halotolerans</name>
    <dbReference type="NCBI Taxonomy" id="2725558"/>
    <lineage>
        <taxon>Bacteria</taxon>
        <taxon>Pseudomonadati</taxon>
        <taxon>Pseudomonadota</taxon>
        <taxon>Alphaproteobacteria</taxon>
        <taxon>Sphingomonadales</taxon>
        <taxon>Sphingomonadaceae</taxon>
        <taxon>Parasphingorhabdus</taxon>
    </lineage>
</organism>
<dbReference type="AlphaFoldDB" id="A0A6H2DGU1"/>
<feature type="transmembrane region" description="Helical" evidence="1">
    <location>
        <begin position="155"/>
        <end position="177"/>
    </location>
</feature>
<evidence type="ECO:0000256" key="1">
    <source>
        <dbReference type="SAM" id="Phobius"/>
    </source>
</evidence>
<feature type="transmembrane region" description="Helical" evidence="1">
    <location>
        <begin position="15"/>
        <end position="35"/>
    </location>
</feature>
<gene>
    <name evidence="2" type="ORF">HF685_13985</name>
</gene>
<dbReference type="KEGG" id="phao:HF685_13985"/>
<feature type="transmembrane region" description="Helical" evidence="1">
    <location>
        <begin position="47"/>
        <end position="64"/>
    </location>
</feature>
<accession>A0A6H2DGU1</accession>
<reference evidence="2 3" key="1">
    <citation type="submission" date="2020-04" db="EMBL/GenBank/DDBJ databases">
        <title>Genome sequence for Sphingorhabdus sp. strain M1.</title>
        <authorList>
            <person name="Park S.-J."/>
        </authorList>
    </citation>
    <scope>NUCLEOTIDE SEQUENCE [LARGE SCALE GENOMIC DNA]</scope>
    <source>
        <strain evidence="2 3">JK6</strain>
    </source>
</reference>
<proteinExistence type="predicted"/>
<keyword evidence="1" id="KW-1133">Transmembrane helix</keyword>
<keyword evidence="3" id="KW-1185">Reference proteome</keyword>
<dbReference type="EMBL" id="CP051217">
    <property type="protein sequence ID" value="QJB67889.1"/>
    <property type="molecule type" value="Genomic_DNA"/>
</dbReference>
<sequence length="180" mass="19396">MTKERTTLKDFTDNMGLVIGLASGAALLTFFANFAGLDPPSYPQIKYVGAALSVACALIVWNKARNATVKYRSRMIAVCAILMIAGLLTYFFAYSLFVEPGPGPDIRIVRGYECTTAALAVFGNSCPDLPSSALADAQWDTRQLWTRLSVSIVEFGLVTTWLVFTTALIATIGAVIAGRK</sequence>
<name>A0A6H2DGU1_9SPHN</name>
<evidence type="ECO:0000313" key="2">
    <source>
        <dbReference type="EMBL" id="QJB67889.1"/>
    </source>
</evidence>
<protein>
    <submittedName>
        <fullName evidence="2">Uncharacterized protein</fullName>
    </submittedName>
</protein>
<feature type="transmembrane region" description="Helical" evidence="1">
    <location>
        <begin position="76"/>
        <end position="97"/>
    </location>
</feature>
<keyword evidence="1" id="KW-0472">Membrane</keyword>
<dbReference type="Proteomes" id="UP000501600">
    <property type="component" value="Chromosome"/>
</dbReference>
<keyword evidence="1" id="KW-0812">Transmembrane</keyword>
<evidence type="ECO:0000313" key="3">
    <source>
        <dbReference type="Proteomes" id="UP000501600"/>
    </source>
</evidence>